<accession>A0ABR0SAK3</accession>
<dbReference type="InterPro" id="IPR011990">
    <property type="entry name" value="TPR-like_helical_dom_sf"/>
</dbReference>
<proteinExistence type="predicted"/>
<dbReference type="PROSITE" id="PS50005">
    <property type="entry name" value="TPR"/>
    <property type="match status" value="1"/>
</dbReference>
<dbReference type="InterPro" id="IPR027417">
    <property type="entry name" value="P-loop_NTPase"/>
</dbReference>
<gene>
    <name evidence="3" type="ORF">PT974_10373</name>
</gene>
<evidence type="ECO:0000256" key="1">
    <source>
        <dbReference type="PROSITE-ProRule" id="PRU00339"/>
    </source>
</evidence>
<dbReference type="InterPro" id="IPR053137">
    <property type="entry name" value="NLR-like"/>
</dbReference>
<dbReference type="SMART" id="SM00028">
    <property type="entry name" value="TPR"/>
    <property type="match status" value="6"/>
</dbReference>
<dbReference type="InterPro" id="IPR019734">
    <property type="entry name" value="TPR_rpt"/>
</dbReference>
<dbReference type="SUPFAM" id="SSF52540">
    <property type="entry name" value="P-loop containing nucleoside triphosphate hydrolases"/>
    <property type="match status" value="1"/>
</dbReference>
<feature type="domain" description="NB-ARC" evidence="2">
    <location>
        <begin position="77"/>
        <end position="229"/>
    </location>
</feature>
<dbReference type="PANTHER" id="PTHR46082:SF6">
    <property type="entry name" value="AAA+ ATPASE DOMAIN-CONTAINING PROTEIN-RELATED"/>
    <property type="match status" value="1"/>
</dbReference>
<sequence length="906" mass="102747">MSGISFHGVMTGHNIVPGQQATDGGTINNYFNEPSLNAQALRRAPNMMIPFQRDENFIERAEIMAWIHSKCSWPGSRVALVGLGGVGKSQLAIQYAYEVKRDAPETWVFWVHANSLERFEEGYRLIAETLHLPWQNVPRMRVLQMVFEWLRDERNGKWMVILDGADIPDLFEYRSNNGGIMHLLPQSTNGSFLITSRNRTVAKRLIGMDRNIYEVGVMAEYDALQFLHVKLEHPPLEGEAHDLAQALGYIPLAMVQASSYINHAKPRLSISSYLEKLNKDDETKAWLLSKDFDDLRRDPNASNSAADLLSATSFFSSQGIPGYLLRASNGEDPEATECDFDKDLEVLKAYSLVSTTNDDDRFGMHPLVQFCTRQWLKKAGKFQHWKSQFILSLSHKYPKPNLDNESQCEELEPHIQPIIQEQPDSEDAGSWVTVAFKIGLYRHIRGDYKEGERLLRNAAAIFETLKVHDKDEELPRLECLHSLSSVLLMREKLVDAEEISRQVLERRTVLLGEEHRDTISSQELFACLLAMKGDYRVSQRMYRDILQRTEKLSSRNSDEAAKVIRNYANSLYFEGKYQEAEPMYREALKISEQVNGMKHATTVIHLQSFAICLAERGKYEDAEQTFLKALTLNKEVCRNRLAGVALSSSYGAFISKRGRHEEAESIFRECLTINEELLGKEDAATASAHYHLACSFMNQWRYEEAEMAFQEIVRLHGKEYPKAAGALQHLALCLDAQWRNKEAAEVLREVLSIQEAVFGKEHSETVDSLAYLAYNLLVQHRYTEAEGIYGTALCMKEKLLGKRNHSTLHTAGNLALANAYAGRVGEASALLQRVIISLTDTVGATHQCTFYYAEWYNRFSVGDVANRLGPKHGPYMNCGLCWEAAREGGRMAEAMEQDVVKGIAEL</sequence>
<keyword evidence="4" id="KW-1185">Reference proteome</keyword>
<dbReference type="Gene3D" id="1.25.40.10">
    <property type="entry name" value="Tetratricopeptide repeat domain"/>
    <property type="match status" value="3"/>
</dbReference>
<evidence type="ECO:0000313" key="3">
    <source>
        <dbReference type="EMBL" id="KAK5988876.1"/>
    </source>
</evidence>
<dbReference type="Pfam" id="PF00931">
    <property type="entry name" value="NB-ARC"/>
    <property type="match status" value="1"/>
</dbReference>
<reference evidence="3 4" key="1">
    <citation type="submission" date="2024-01" db="EMBL/GenBank/DDBJ databases">
        <title>Complete genome of Cladobotryum mycophilum ATHUM6906.</title>
        <authorList>
            <person name="Christinaki A.C."/>
            <person name="Myridakis A.I."/>
            <person name="Kouvelis V.N."/>
        </authorList>
    </citation>
    <scope>NUCLEOTIDE SEQUENCE [LARGE SCALE GENOMIC DNA]</scope>
    <source>
        <strain evidence="3 4">ATHUM6906</strain>
    </source>
</reference>
<dbReference type="InterPro" id="IPR002182">
    <property type="entry name" value="NB-ARC"/>
</dbReference>
<dbReference type="PANTHER" id="PTHR46082">
    <property type="entry name" value="ATP/GTP-BINDING PROTEIN-RELATED"/>
    <property type="match status" value="1"/>
</dbReference>
<dbReference type="Proteomes" id="UP001338125">
    <property type="component" value="Unassembled WGS sequence"/>
</dbReference>
<evidence type="ECO:0000313" key="4">
    <source>
        <dbReference type="Proteomes" id="UP001338125"/>
    </source>
</evidence>
<evidence type="ECO:0000259" key="2">
    <source>
        <dbReference type="Pfam" id="PF00931"/>
    </source>
</evidence>
<dbReference type="Pfam" id="PF13374">
    <property type="entry name" value="TPR_10"/>
    <property type="match status" value="2"/>
</dbReference>
<keyword evidence="1" id="KW-0802">TPR repeat</keyword>
<protein>
    <submittedName>
        <fullName evidence="3">Kinesin light chain 1-like protein</fullName>
    </submittedName>
</protein>
<comment type="caution">
    <text evidence="3">The sequence shown here is derived from an EMBL/GenBank/DDBJ whole genome shotgun (WGS) entry which is preliminary data.</text>
</comment>
<dbReference type="EMBL" id="JAVFKD010000015">
    <property type="protein sequence ID" value="KAK5988876.1"/>
    <property type="molecule type" value="Genomic_DNA"/>
</dbReference>
<dbReference type="Pfam" id="PF13424">
    <property type="entry name" value="TPR_12"/>
    <property type="match status" value="3"/>
</dbReference>
<dbReference type="Gene3D" id="3.40.50.300">
    <property type="entry name" value="P-loop containing nucleotide triphosphate hydrolases"/>
    <property type="match status" value="1"/>
</dbReference>
<organism evidence="3 4">
    <name type="scientific">Cladobotryum mycophilum</name>
    <dbReference type="NCBI Taxonomy" id="491253"/>
    <lineage>
        <taxon>Eukaryota</taxon>
        <taxon>Fungi</taxon>
        <taxon>Dikarya</taxon>
        <taxon>Ascomycota</taxon>
        <taxon>Pezizomycotina</taxon>
        <taxon>Sordariomycetes</taxon>
        <taxon>Hypocreomycetidae</taxon>
        <taxon>Hypocreales</taxon>
        <taxon>Hypocreaceae</taxon>
        <taxon>Cladobotryum</taxon>
    </lineage>
</organism>
<dbReference type="SUPFAM" id="SSF48452">
    <property type="entry name" value="TPR-like"/>
    <property type="match status" value="3"/>
</dbReference>
<feature type="repeat" description="TPR" evidence="1">
    <location>
        <begin position="561"/>
        <end position="594"/>
    </location>
</feature>
<name>A0ABR0SAK3_9HYPO</name>